<dbReference type="KEGG" id="sphi:TS85_01175"/>
<dbReference type="InterPro" id="IPR018060">
    <property type="entry name" value="HTH_AraC"/>
</dbReference>
<accession>A0A7U5BEC1</accession>
<dbReference type="AlphaFoldDB" id="A0A7U5BEC1"/>
<protein>
    <submittedName>
        <fullName evidence="3">AraC family transcriptional regulator</fullName>
    </submittedName>
</protein>
<dbReference type="Pfam" id="PF12833">
    <property type="entry name" value="HTH_18"/>
    <property type="match status" value="1"/>
</dbReference>
<reference evidence="3 4" key="1">
    <citation type="journal article" date="2015" name="Int. J. Syst. Evol. Microbiol.">
        <title>Sphingomonas hengshuiensis sp. nov., isolated from lake wetland.</title>
        <authorList>
            <person name="Wei S."/>
            <person name="Wang T."/>
            <person name="Liu H."/>
            <person name="Zhang C."/>
            <person name="Guo J."/>
            <person name="Wang Q."/>
            <person name="Liang K."/>
            <person name="Zhang Z."/>
        </authorList>
    </citation>
    <scope>NUCLEOTIDE SEQUENCE [LARGE SCALE GENOMIC DNA]</scope>
    <source>
        <strain evidence="3 4">WHSC-8</strain>
    </source>
</reference>
<proteinExistence type="predicted"/>
<evidence type="ECO:0000313" key="3">
    <source>
        <dbReference type="EMBL" id="AJP70733.1"/>
    </source>
</evidence>
<feature type="domain" description="HTH araC/xylS-type" evidence="1">
    <location>
        <begin position="209"/>
        <end position="280"/>
    </location>
</feature>
<dbReference type="GO" id="GO:0003700">
    <property type="term" value="F:DNA-binding transcription factor activity"/>
    <property type="evidence" value="ECO:0007669"/>
    <property type="project" value="InterPro"/>
</dbReference>
<keyword evidence="4" id="KW-1185">Reference proteome</keyword>
<dbReference type="GO" id="GO:0043565">
    <property type="term" value="F:sequence-specific DNA binding"/>
    <property type="evidence" value="ECO:0007669"/>
    <property type="project" value="InterPro"/>
</dbReference>
<organism evidence="3 4">
    <name type="scientific">Sphingomonas hengshuiensis</name>
    <dbReference type="NCBI Taxonomy" id="1609977"/>
    <lineage>
        <taxon>Bacteria</taxon>
        <taxon>Pseudomonadati</taxon>
        <taxon>Pseudomonadota</taxon>
        <taxon>Alphaproteobacteria</taxon>
        <taxon>Sphingomonadales</taxon>
        <taxon>Sphingomonadaceae</taxon>
        <taxon>Sphingomonas</taxon>
    </lineage>
</organism>
<reference evidence="3 4" key="2">
    <citation type="submission" date="2015-02" db="EMBL/GenBank/DDBJ databases">
        <title>The complete genome of Sphingomonas hengshuiensis sp. WHSC-8 isolated from soil of Hengshui Lake.</title>
        <authorList>
            <person name="Wei S."/>
            <person name="Guo J."/>
            <person name="Su C."/>
            <person name="Wu R."/>
            <person name="Zhang Z."/>
            <person name="Liang K."/>
            <person name="Li H."/>
            <person name="Wang T."/>
            <person name="Liu H."/>
            <person name="Zhang C."/>
            <person name="Li Z."/>
            <person name="Wang Q."/>
            <person name="Meng J."/>
        </authorList>
    </citation>
    <scope>NUCLEOTIDE SEQUENCE [LARGE SCALE GENOMIC DNA]</scope>
    <source>
        <strain evidence="3 4">WHSC-8</strain>
    </source>
</reference>
<feature type="domain" description="DUF6597" evidence="2">
    <location>
        <begin position="36"/>
        <end position="132"/>
    </location>
</feature>
<dbReference type="Gene3D" id="1.10.10.60">
    <property type="entry name" value="Homeodomain-like"/>
    <property type="match status" value="1"/>
</dbReference>
<dbReference type="OrthoDB" id="323290at2"/>
<sequence>MSYAGTIRTDRSARARIYAPVIPTIEFRKATGSMMPLVESYYLYRYEAALVEGIERVDLGQLRFVLRGEGEMTFPDGRVERTRPVMINGPGTAAATYRVDGPFHCFGVSLRAIGWKTLIGIPAHKVTDHIIDGEKLFCEQAALLLGRLRKMATLEEMVAAVEPLLKMRRHEVKPVPHAHLPFLRAVREWTVIEDGTLDQLYDSIRATSGLGERQVQRLCREYFGSAPMHLKRKFRAIRAAMRLYQGAPLSDVIGPFADQSHMINEIKHFTGHTPRTLRERIDPVLAATLDNETFHFLPDVIPEELVDRRPK</sequence>
<evidence type="ECO:0000259" key="2">
    <source>
        <dbReference type="Pfam" id="PF20240"/>
    </source>
</evidence>
<name>A0A7U5BEC1_9SPHN</name>
<dbReference type="EMBL" id="CP010836">
    <property type="protein sequence ID" value="AJP70733.1"/>
    <property type="molecule type" value="Genomic_DNA"/>
</dbReference>
<evidence type="ECO:0000259" key="1">
    <source>
        <dbReference type="Pfam" id="PF12833"/>
    </source>
</evidence>
<dbReference type="Pfam" id="PF20240">
    <property type="entry name" value="DUF6597"/>
    <property type="match status" value="1"/>
</dbReference>
<dbReference type="InterPro" id="IPR046532">
    <property type="entry name" value="DUF6597"/>
</dbReference>
<dbReference type="Proteomes" id="UP000032300">
    <property type="component" value="Chromosome"/>
</dbReference>
<evidence type="ECO:0000313" key="4">
    <source>
        <dbReference type="Proteomes" id="UP000032300"/>
    </source>
</evidence>
<gene>
    <name evidence="3" type="ORF">TS85_01175</name>
</gene>